<accession>A0ABV0BGA3</accession>
<evidence type="ECO:0000259" key="2">
    <source>
        <dbReference type="Pfam" id="PF01471"/>
    </source>
</evidence>
<dbReference type="InterPro" id="IPR002477">
    <property type="entry name" value="Peptidoglycan-bd-like"/>
</dbReference>
<reference evidence="3 4" key="1">
    <citation type="submission" date="2024-04" db="EMBL/GenBank/DDBJ databases">
        <title>A novel species isolated from cricket.</title>
        <authorList>
            <person name="Wang H.-C."/>
        </authorList>
    </citation>
    <scope>NUCLEOTIDE SEQUENCE [LARGE SCALE GENOMIC DNA]</scope>
    <source>
        <strain evidence="3 4">WL0021</strain>
    </source>
</reference>
<gene>
    <name evidence="3" type="ORF">WJT86_01415</name>
</gene>
<dbReference type="Gene3D" id="2.40.10.10">
    <property type="entry name" value="Trypsin-like serine proteases"/>
    <property type="match status" value="2"/>
</dbReference>
<dbReference type="InterPro" id="IPR036366">
    <property type="entry name" value="PGBDSf"/>
</dbReference>
<feature type="region of interest" description="Disordered" evidence="1">
    <location>
        <begin position="267"/>
        <end position="286"/>
    </location>
</feature>
<dbReference type="RefSeq" id="WP_346335710.1">
    <property type="nucleotide sequence ID" value="NZ_JBBYXI010000001.1"/>
</dbReference>
<feature type="domain" description="Peptidoglycan binding-like" evidence="2">
    <location>
        <begin position="48"/>
        <end position="96"/>
    </location>
</feature>
<dbReference type="PANTHER" id="PTHR43019">
    <property type="entry name" value="SERINE ENDOPROTEASE DEGS"/>
    <property type="match status" value="1"/>
</dbReference>
<dbReference type="Gene3D" id="1.10.101.10">
    <property type="entry name" value="PGBD-like superfamily/PGBD"/>
    <property type="match status" value="1"/>
</dbReference>
<evidence type="ECO:0000313" key="4">
    <source>
        <dbReference type="Proteomes" id="UP001418637"/>
    </source>
</evidence>
<protein>
    <submittedName>
        <fullName evidence="3">Serine protease</fullName>
    </submittedName>
</protein>
<keyword evidence="3" id="KW-0378">Hydrolase</keyword>
<dbReference type="PRINTS" id="PR00834">
    <property type="entry name" value="PROTEASES2C"/>
</dbReference>
<dbReference type="EMBL" id="JBBYXI010000001">
    <property type="protein sequence ID" value="MEN3929717.1"/>
    <property type="molecule type" value="Genomic_DNA"/>
</dbReference>
<dbReference type="InterPro" id="IPR001940">
    <property type="entry name" value="Peptidase_S1C"/>
</dbReference>
<comment type="caution">
    <text evidence="3">The sequence shown here is derived from an EMBL/GenBank/DDBJ whole genome shotgun (WGS) entry which is preliminary data.</text>
</comment>
<evidence type="ECO:0000313" key="3">
    <source>
        <dbReference type="EMBL" id="MEN3929717.1"/>
    </source>
</evidence>
<name>A0ABV0BGA3_9HYPH</name>
<organism evidence="3 4">
    <name type="scientific">Hohaiivirga grylli</name>
    <dbReference type="NCBI Taxonomy" id="3133970"/>
    <lineage>
        <taxon>Bacteria</taxon>
        <taxon>Pseudomonadati</taxon>
        <taxon>Pseudomonadota</taxon>
        <taxon>Alphaproteobacteria</taxon>
        <taxon>Hyphomicrobiales</taxon>
        <taxon>Methylobacteriaceae</taxon>
        <taxon>Hohaiivirga</taxon>
    </lineage>
</organism>
<dbReference type="PANTHER" id="PTHR43019:SF23">
    <property type="entry name" value="PROTEASE DO-LIKE 5, CHLOROPLASTIC"/>
    <property type="match status" value="1"/>
</dbReference>
<dbReference type="GO" id="GO:0008233">
    <property type="term" value="F:peptidase activity"/>
    <property type="evidence" value="ECO:0007669"/>
    <property type="project" value="UniProtKB-KW"/>
</dbReference>
<dbReference type="SUPFAM" id="SSF47090">
    <property type="entry name" value="PGBD-like"/>
    <property type="match status" value="1"/>
</dbReference>
<dbReference type="Pfam" id="PF13365">
    <property type="entry name" value="Trypsin_2"/>
    <property type="match status" value="1"/>
</dbReference>
<dbReference type="InterPro" id="IPR009003">
    <property type="entry name" value="Peptidase_S1_PA"/>
</dbReference>
<keyword evidence="3" id="KW-0645">Protease</keyword>
<evidence type="ECO:0000256" key="1">
    <source>
        <dbReference type="SAM" id="MobiDB-lite"/>
    </source>
</evidence>
<dbReference type="GO" id="GO:0006508">
    <property type="term" value="P:proteolysis"/>
    <property type="evidence" value="ECO:0007669"/>
    <property type="project" value="UniProtKB-KW"/>
</dbReference>
<keyword evidence="4" id="KW-1185">Reference proteome</keyword>
<dbReference type="InterPro" id="IPR043504">
    <property type="entry name" value="Peptidase_S1_PA_chymotrypsin"/>
</dbReference>
<dbReference type="SUPFAM" id="SSF50494">
    <property type="entry name" value="Trypsin-like serine proteases"/>
    <property type="match status" value="1"/>
</dbReference>
<dbReference type="Proteomes" id="UP001418637">
    <property type="component" value="Unassembled WGS sequence"/>
</dbReference>
<sequence>MHRLSVILLSFFILLIVVPLQAQNSDRNFAAAKEYYDDAPEELKSITQSLLLASGYRRGLTMTEFTPELYKAIRAYQADNGLKVSGVIDSSFLNKLLDTGIDYLKKWDFKEIQHPMAEARLVIPFGLGLSTQRDRKYLYYKNKKNDFVITFTREDNTTLKFYFDFLNTTNKQQKNKILISNMKSDHLMFSALHKKDIFQYVFFIKDRTGITGFHIYMQDSLGKADLERLMAIMSSSLYSSIERRDPTGPYFTLAAYQALFERLDAEQQQSKSAKKPKQKEEKTEKASFSSGTGFFVDDKGHLLTNAHVVDSCRNFVVTADQIHDARARLIAKDDRNDLALLKIEEKPSTVAVFRTNVKLGEPIAVFGYPLTSVLSTNGNFTVGNITALSGMANDSRHLQISAPVQPGNSGGPLLDSRGNIVGVIVSKLNALSIAEAVGDIPQNINFAIRASVATSFLSSNNIRYSDTPRTGSIMDSVTLAEHARLSSAFILCR</sequence>
<proteinExistence type="predicted"/>
<dbReference type="Pfam" id="PF01471">
    <property type="entry name" value="PG_binding_1"/>
    <property type="match status" value="1"/>
</dbReference>
<dbReference type="InterPro" id="IPR036365">
    <property type="entry name" value="PGBD-like_sf"/>
</dbReference>